<accession>A0A6S6UCR9</accession>
<name>A0A6S6UCR9_9BACT</name>
<proteinExistence type="predicted"/>
<reference evidence="2" key="1">
    <citation type="submission" date="2020-01" db="EMBL/GenBank/DDBJ databases">
        <authorList>
            <person name="Meier V. D."/>
            <person name="Meier V D."/>
        </authorList>
    </citation>
    <scope>NUCLEOTIDE SEQUENCE</scope>
    <source>
        <strain evidence="2">HLG_WM_MAG_10</strain>
    </source>
</reference>
<evidence type="ECO:0000256" key="1">
    <source>
        <dbReference type="SAM" id="MobiDB-lite"/>
    </source>
</evidence>
<dbReference type="EMBL" id="CACVAQ010000423">
    <property type="protein sequence ID" value="CAA6828161.1"/>
    <property type="molecule type" value="Genomic_DNA"/>
</dbReference>
<feature type="region of interest" description="Disordered" evidence="1">
    <location>
        <begin position="1"/>
        <end position="22"/>
    </location>
</feature>
<dbReference type="AlphaFoldDB" id="A0A6S6UCR9"/>
<sequence length="60" mass="6879">MTRLLTQQPRNSNVANPVELSRASEDLRTAEANLEEKNEKYNSTNDNPFLLHFFEIGVNT</sequence>
<feature type="compositionally biased region" description="Polar residues" evidence="1">
    <location>
        <begin position="1"/>
        <end position="15"/>
    </location>
</feature>
<gene>
    <name evidence="2" type="ORF">HELGO_WM22315</name>
</gene>
<protein>
    <submittedName>
        <fullName evidence="2">Uncharacterized protein</fullName>
    </submittedName>
</protein>
<organism evidence="2">
    <name type="scientific">uncultured Aureispira sp</name>
    <dbReference type="NCBI Taxonomy" id="1331704"/>
    <lineage>
        <taxon>Bacteria</taxon>
        <taxon>Pseudomonadati</taxon>
        <taxon>Bacteroidota</taxon>
        <taxon>Saprospiria</taxon>
        <taxon>Saprospirales</taxon>
        <taxon>Saprospiraceae</taxon>
        <taxon>Aureispira</taxon>
        <taxon>environmental samples</taxon>
    </lineage>
</organism>
<evidence type="ECO:0000313" key="2">
    <source>
        <dbReference type="EMBL" id="CAA6828161.1"/>
    </source>
</evidence>